<accession>A0AAF0CVK3</accession>
<gene>
    <name evidence="2" type="ORF">OL234_02620</name>
</gene>
<dbReference type="AlphaFoldDB" id="A0AAF0CVK3"/>
<name>A0AAF0CVK3_9ENTE</name>
<feature type="repeat" description="TPR" evidence="1">
    <location>
        <begin position="11"/>
        <end position="44"/>
    </location>
</feature>
<evidence type="ECO:0000313" key="2">
    <source>
        <dbReference type="EMBL" id="WEG73825.1"/>
    </source>
</evidence>
<sequence length="315" mass="35499">MGERIEFSNNFEGYLALGKQAFNDGQYKVATENLEAAYNLKPDFEANYGLVKSLLAQNKSLEAEKIATEMQTEYLADSDFLKVYLQALLSNQKFIHCHKLVHLSPITPQEKNDLIRFVGFSEENARQFLQASLADRVKAGLNLGECSFMKALEVISELEKVPFKEYADVATTVIHEKQVSLLLSQLLIESLVAIDYKERVIVPDIFGGTQKLKLAELEPIGTTAIYQQCMTELMRELGATDSEMAGQLQQALHVQMVLIYPKGQELISDASLWVKLFVASYLGQEIKVADTQKEMMTSMRKVQQLIQNELLQNMG</sequence>
<protein>
    <recommendedName>
        <fullName evidence="4">Tetratricopeptide repeat protein</fullName>
    </recommendedName>
</protein>
<organism evidence="2 3">
    <name type="scientific">Vagococcus intermedius</name>
    <dbReference type="NCBI Taxonomy" id="2991418"/>
    <lineage>
        <taxon>Bacteria</taxon>
        <taxon>Bacillati</taxon>
        <taxon>Bacillota</taxon>
        <taxon>Bacilli</taxon>
        <taxon>Lactobacillales</taxon>
        <taxon>Enterococcaceae</taxon>
        <taxon>Vagococcus</taxon>
    </lineage>
</organism>
<reference evidence="2" key="1">
    <citation type="submission" date="2022-10" db="EMBL/GenBank/DDBJ databases">
        <title>Vagococcus sp. isolated from poultry meat.</title>
        <authorList>
            <person name="Johansson P."/>
            <person name="Bjorkroth J."/>
        </authorList>
    </citation>
    <scope>NUCLEOTIDE SEQUENCE</scope>
    <source>
        <strain evidence="2">STAA11</strain>
    </source>
</reference>
<evidence type="ECO:0000313" key="3">
    <source>
        <dbReference type="Proteomes" id="UP001179647"/>
    </source>
</evidence>
<dbReference type="KEGG" id="vie:OL234_02620"/>
<dbReference type="PROSITE" id="PS50005">
    <property type="entry name" value="TPR"/>
    <property type="match status" value="1"/>
</dbReference>
<keyword evidence="1" id="KW-0802">TPR repeat</keyword>
<dbReference type="InterPro" id="IPR019734">
    <property type="entry name" value="TPR_rpt"/>
</dbReference>
<evidence type="ECO:0008006" key="4">
    <source>
        <dbReference type="Google" id="ProtNLM"/>
    </source>
</evidence>
<keyword evidence="3" id="KW-1185">Reference proteome</keyword>
<dbReference type="RefSeq" id="WP_275469625.1">
    <property type="nucleotide sequence ID" value="NZ_CP110232.1"/>
</dbReference>
<evidence type="ECO:0000256" key="1">
    <source>
        <dbReference type="PROSITE-ProRule" id="PRU00339"/>
    </source>
</evidence>
<dbReference type="Proteomes" id="UP001179647">
    <property type="component" value="Chromosome"/>
</dbReference>
<proteinExistence type="predicted"/>
<dbReference type="EMBL" id="CP110232">
    <property type="protein sequence ID" value="WEG73825.1"/>
    <property type="molecule type" value="Genomic_DNA"/>
</dbReference>